<dbReference type="Proteomes" id="UP000198660">
    <property type="component" value="Unassembled WGS sequence"/>
</dbReference>
<dbReference type="Gene3D" id="1.25.40.10">
    <property type="entry name" value="Tetratricopeptide repeat domain"/>
    <property type="match status" value="1"/>
</dbReference>
<proteinExistence type="predicted"/>
<dbReference type="InterPro" id="IPR011990">
    <property type="entry name" value="TPR-like_helical_dom_sf"/>
</dbReference>
<accession>A0A1I6RF37</accession>
<sequence>MLDIEELQAEARLKVAHLLPNTIFEEFDQPNARMLIAVTLMNRGEKELAYELFKSISLLGPSDNENRHFAYVRSLIEMAEMDAEKDHFVKAEDAMAKALEAFPESMDYMMSKVHLEVYHSYYRFKMGELMEAHDELEQIIQREIKRFDALPLEDGQNLIGPGLCYAIHQKALFYGEEGSWERAVNSFDRLCPYATWVNDEKWKEGQALVQAGQLEEGFSVLVEAIAYEAG</sequence>
<dbReference type="RefSeq" id="WP_091836273.1">
    <property type="nucleotide sequence ID" value="NZ_FPAA01000005.1"/>
</dbReference>
<dbReference type="OrthoDB" id="2987756at2"/>
<reference evidence="2" key="1">
    <citation type="submission" date="2016-10" db="EMBL/GenBank/DDBJ databases">
        <authorList>
            <person name="Varghese N."/>
            <person name="Submissions S."/>
        </authorList>
    </citation>
    <scope>NUCLEOTIDE SEQUENCE [LARGE SCALE GENOMIC DNA]</scope>
    <source>
        <strain evidence="2">DSM 45789</strain>
    </source>
</reference>
<evidence type="ECO:0008006" key="3">
    <source>
        <dbReference type="Google" id="ProtNLM"/>
    </source>
</evidence>
<dbReference type="SUPFAM" id="SSF48452">
    <property type="entry name" value="TPR-like"/>
    <property type="match status" value="1"/>
</dbReference>
<keyword evidence="2" id="KW-1185">Reference proteome</keyword>
<gene>
    <name evidence="1" type="ORF">SAMN05444972_10550</name>
</gene>
<evidence type="ECO:0000313" key="1">
    <source>
        <dbReference type="EMBL" id="SFS63367.1"/>
    </source>
</evidence>
<dbReference type="EMBL" id="FPAA01000005">
    <property type="protein sequence ID" value="SFS63367.1"/>
    <property type="molecule type" value="Genomic_DNA"/>
</dbReference>
<dbReference type="AlphaFoldDB" id="A0A1I6RF37"/>
<protein>
    <recommendedName>
        <fullName evidence="3">Tetratricopeptide repeat-containing protein</fullName>
    </recommendedName>
</protein>
<name>A0A1I6RF37_9BACL</name>
<organism evidence="1 2">
    <name type="scientific">Marininema halotolerans</name>
    <dbReference type="NCBI Taxonomy" id="1155944"/>
    <lineage>
        <taxon>Bacteria</taxon>
        <taxon>Bacillati</taxon>
        <taxon>Bacillota</taxon>
        <taxon>Bacilli</taxon>
        <taxon>Bacillales</taxon>
        <taxon>Thermoactinomycetaceae</taxon>
        <taxon>Marininema</taxon>
    </lineage>
</organism>
<evidence type="ECO:0000313" key="2">
    <source>
        <dbReference type="Proteomes" id="UP000198660"/>
    </source>
</evidence>